<dbReference type="Gene3D" id="3.30.65.10">
    <property type="entry name" value="Bacterial Topoisomerase I, domain 1"/>
    <property type="match status" value="3"/>
</dbReference>
<dbReference type="PANTHER" id="PTHR42785">
    <property type="entry name" value="DNA TOPOISOMERASE, TYPE IA, CORE"/>
    <property type="match status" value="1"/>
</dbReference>
<dbReference type="AlphaFoldDB" id="A0A0G2ARD2"/>
<dbReference type="Proteomes" id="UP000034290">
    <property type="component" value="Unassembled WGS sequence"/>
</dbReference>
<feature type="domain" description="Topo IA-type catalytic" evidence="4">
    <location>
        <begin position="1"/>
        <end position="256"/>
    </location>
</feature>
<evidence type="ECO:0000256" key="3">
    <source>
        <dbReference type="ARBA" id="ARBA00023235"/>
    </source>
</evidence>
<keyword evidence="1" id="KW-0799">Topoisomerase</keyword>
<dbReference type="PANTHER" id="PTHR42785:SF1">
    <property type="entry name" value="DNA TOPOISOMERASE"/>
    <property type="match status" value="1"/>
</dbReference>
<dbReference type="InterPro" id="IPR023405">
    <property type="entry name" value="Topo_IA_core_domain"/>
</dbReference>
<evidence type="ECO:0000313" key="5">
    <source>
        <dbReference type="EMBL" id="KKW35329.1"/>
    </source>
</evidence>
<dbReference type="InterPro" id="IPR013824">
    <property type="entry name" value="Topo_IA_cen_sub1"/>
</dbReference>
<organism evidence="5 6">
    <name type="scientific">Candidatus Giovannonibacteria bacterium GW2011_GWA2_53_7</name>
    <dbReference type="NCBI Taxonomy" id="1618650"/>
    <lineage>
        <taxon>Bacteria</taxon>
        <taxon>Candidatus Giovannoniibacteriota</taxon>
    </lineage>
</organism>
<dbReference type="EMBL" id="LCRM01000044">
    <property type="protein sequence ID" value="KKW35329.1"/>
    <property type="molecule type" value="Genomic_DNA"/>
</dbReference>
<dbReference type="SMART" id="SM00437">
    <property type="entry name" value="TOP1Ac"/>
    <property type="match status" value="1"/>
</dbReference>
<dbReference type="Pfam" id="PF01131">
    <property type="entry name" value="Topoisom_bac"/>
    <property type="match status" value="1"/>
</dbReference>
<evidence type="ECO:0000259" key="4">
    <source>
        <dbReference type="PROSITE" id="PS52039"/>
    </source>
</evidence>
<dbReference type="InterPro" id="IPR013497">
    <property type="entry name" value="Topo_IA_cen"/>
</dbReference>
<dbReference type="Gene3D" id="2.70.20.10">
    <property type="entry name" value="Topoisomerase I, domain 3"/>
    <property type="match status" value="1"/>
</dbReference>
<name>A0A0G2ARD2_9BACT</name>
<dbReference type="InterPro" id="IPR013825">
    <property type="entry name" value="Topo_IA_cen_sub2"/>
</dbReference>
<dbReference type="Gene3D" id="1.10.290.10">
    <property type="entry name" value="Topoisomerase I, domain 4"/>
    <property type="match status" value="1"/>
</dbReference>
<proteinExistence type="predicted"/>
<dbReference type="Gene3D" id="1.10.460.10">
    <property type="entry name" value="Topoisomerase I, domain 2"/>
    <property type="match status" value="1"/>
</dbReference>
<dbReference type="SUPFAM" id="SSF57783">
    <property type="entry name" value="Zinc beta-ribbon"/>
    <property type="match status" value="2"/>
</dbReference>
<dbReference type="PROSITE" id="PS52039">
    <property type="entry name" value="TOPO_IA_2"/>
    <property type="match status" value="1"/>
</dbReference>
<keyword evidence="2" id="KW-0238">DNA-binding</keyword>
<dbReference type="InterPro" id="IPR013826">
    <property type="entry name" value="Topo_IA_cen_sub3"/>
</dbReference>
<dbReference type="Pfam" id="PF01396">
    <property type="entry name" value="Zn_ribbon_Top1"/>
    <property type="match status" value="4"/>
</dbReference>
<reference evidence="5 6" key="1">
    <citation type="journal article" date="2015" name="Nature">
        <title>rRNA introns, odd ribosomes, and small enigmatic genomes across a large radiation of phyla.</title>
        <authorList>
            <person name="Brown C.T."/>
            <person name="Hug L.A."/>
            <person name="Thomas B.C."/>
            <person name="Sharon I."/>
            <person name="Castelle C.J."/>
            <person name="Singh A."/>
            <person name="Wilkins M.J."/>
            <person name="Williams K.H."/>
            <person name="Banfield J.F."/>
        </authorList>
    </citation>
    <scope>NUCLEOTIDE SEQUENCE [LARGE SCALE GENOMIC DNA]</scope>
</reference>
<dbReference type="CDD" id="cd00186">
    <property type="entry name" value="TOP1Ac"/>
    <property type="match status" value="1"/>
</dbReference>
<dbReference type="GO" id="GO:0006265">
    <property type="term" value="P:DNA topological change"/>
    <property type="evidence" value="ECO:0007669"/>
    <property type="project" value="InterPro"/>
</dbReference>
<dbReference type="SUPFAM" id="SSF56712">
    <property type="entry name" value="Prokaryotic type I DNA topoisomerase"/>
    <property type="match status" value="1"/>
</dbReference>
<dbReference type="InterPro" id="IPR000380">
    <property type="entry name" value="Topo_IA"/>
</dbReference>
<comment type="caution">
    <text evidence="5">The sequence shown here is derived from an EMBL/GenBank/DDBJ whole genome shotgun (WGS) entry which is preliminary data.</text>
</comment>
<evidence type="ECO:0000313" key="6">
    <source>
        <dbReference type="Proteomes" id="UP000034290"/>
    </source>
</evidence>
<sequence length="438" mass="48669">MRTDSVNLSQKFLGEAQAYIKSAFGERYATGPRAFQTKSKLAQEAHEAIRPTDVGRTPESIKAHLDANQFKLYDLVWRRAVASQLPPAEINATGVDIITSNKTYTFRATGSSITFDGYLKVYPESINETILPKLAADETVTAQSLTPNQHFTIPPARYSEAGLVKTLEAYGIGRPSTYAPTIATVIDRGYVIKEERRLKPTELAMLVNDVLVEHFPVIVDYKFTAQMEAELDAIASGEKEWSPVIGEFYSPFKENLERKHVEVSKKDLTEQATEEICDKCGKPMIIKLGRFGKFLACTGYPDCKNTKPLNGDGTKAAEPEPTNEVCDKCGKPMVRKHGRYGPFLGCSGYPECKGIKRIENKTGVACPECQQGELVERRSKFGRSFYSCNRYPDCKFALWSKPTGEKCPDCGSLIVLAKEGKTRCSKKDCGWESEAKSD</sequence>
<evidence type="ECO:0000256" key="2">
    <source>
        <dbReference type="ARBA" id="ARBA00023125"/>
    </source>
</evidence>
<evidence type="ECO:0000256" key="1">
    <source>
        <dbReference type="ARBA" id="ARBA00023029"/>
    </source>
</evidence>
<protein>
    <submittedName>
        <fullName evidence="5">Topoisomerase protein</fullName>
    </submittedName>
</protein>
<dbReference type="PATRIC" id="fig|1618650.3.peg.436"/>
<keyword evidence="3 5" id="KW-0413">Isomerase</keyword>
<dbReference type="InterPro" id="IPR013498">
    <property type="entry name" value="Topo_IA_Znf"/>
</dbReference>
<dbReference type="GO" id="GO:0005694">
    <property type="term" value="C:chromosome"/>
    <property type="evidence" value="ECO:0007669"/>
    <property type="project" value="InterPro"/>
</dbReference>
<dbReference type="GO" id="GO:0003917">
    <property type="term" value="F:DNA topoisomerase type I (single strand cut, ATP-independent) activity"/>
    <property type="evidence" value="ECO:0007669"/>
    <property type="project" value="InterPro"/>
</dbReference>
<gene>
    <name evidence="5" type="ORF">UY81_C0044G0002</name>
</gene>
<dbReference type="InterPro" id="IPR003602">
    <property type="entry name" value="Topo_IA_DNA-bd_dom"/>
</dbReference>
<accession>A0A0G2ARD2</accession>
<dbReference type="GO" id="GO:0003677">
    <property type="term" value="F:DNA binding"/>
    <property type="evidence" value="ECO:0007669"/>
    <property type="project" value="UniProtKB-KW"/>
</dbReference>